<evidence type="ECO:0000256" key="1">
    <source>
        <dbReference type="SAM" id="MobiDB-lite"/>
    </source>
</evidence>
<comment type="caution">
    <text evidence="2">The sequence shown here is derived from an EMBL/GenBank/DDBJ whole genome shotgun (WGS) entry which is preliminary data.</text>
</comment>
<name>A0AA88GXU4_NAELO</name>
<evidence type="ECO:0000313" key="3">
    <source>
        <dbReference type="Proteomes" id="UP000816034"/>
    </source>
</evidence>
<accession>A0AA88GXU4</accession>
<keyword evidence="3" id="KW-1185">Reference proteome</keyword>
<gene>
    <name evidence="2" type="ORF">C9374_014410</name>
</gene>
<sequence length="735" mass="84198">MKEPAIPRHLQSNLLAQRSKNNPIHKPQTPSSAFFKQQQPPPPTDFHGKRPVEPCLDEPFDPSSRHSEVATNKSTRTSPRSSFTFECDQSQHPLQLVDILQNVMSFIHDEYFLSTIVSLMCCNKTIAGECLSQESANRLWKDRLLNVTSKGLVDFVTRDLVQRFSNLITRHSKLIVNGCHTLDTSTIGLCEAFHRVTLIGVSFTNRSISDLLGRRSHIQSLTFENCQFRSGETSKTRISSERLTNVSLNNSLPLFSIVEKHLPCIETLECNGYLKEKELQLMENPSFGTRLKTLKLWKKFPSTVNINNNNNNNNNRLFPHILKIEHMSALTSLTIPNLYSVQSIPVNVQHLSLCHCQQDTLSQAIRKPLSHISSLTIYQLSLNPGLSLSTLIKAFCTAFPNLKYLTLPESILQNSLANVHPNSSTYLTGSSLNEPSELCKINILHSANAWPMFVNGLLYELSLSFPNCNFMTSLEKVVEGAHCDISRIDWNMSKTIYYFHLENYFKKIHRWYQLYHDQPKLRSKIDEMRQGIVKLCTLQIVESNKQQLAEILGNLNDQVIEFEGMNLYLQNIVDLRREQLNIFLDFMNSALEYPVSQKACRIIQELTELQNNSKERIHVDMRSEQVKKSGIGTFTCHAASNDSVSQYILQGIEELSQCVKEMENILMTMFHTSSKVLRRNEWYSNDIIEVYDEPGEENHLFDIQFDEMTDTSDHEDEESESEFEMMNDGHESIGC</sequence>
<organism evidence="2 3">
    <name type="scientific">Naegleria lovaniensis</name>
    <name type="common">Amoeba</name>
    <dbReference type="NCBI Taxonomy" id="51637"/>
    <lineage>
        <taxon>Eukaryota</taxon>
        <taxon>Discoba</taxon>
        <taxon>Heterolobosea</taxon>
        <taxon>Tetramitia</taxon>
        <taxon>Eutetramitia</taxon>
        <taxon>Vahlkampfiidae</taxon>
        <taxon>Naegleria</taxon>
    </lineage>
</organism>
<feature type="compositionally biased region" description="Acidic residues" evidence="1">
    <location>
        <begin position="710"/>
        <end position="725"/>
    </location>
</feature>
<dbReference type="Proteomes" id="UP000816034">
    <property type="component" value="Unassembled WGS sequence"/>
</dbReference>
<feature type="region of interest" description="Disordered" evidence="1">
    <location>
        <begin position="710"/>
        <end position="735"/>
    </location>
</feature>
<feature type="compositionally biased region" description="Polar residues" evidence="1">
    <location>
        <begin position="10"/>
        <end position="38"/>
    </location>
</feature>
<dbReference type="EMBL" id="PYSW02000008">
    <property type="protein sequence ID" value="KAG2389010.1"/>
    <property type="molecule type" value="Genomic_DNA"/>
</dbReference>
<dbReference type="AlphaFoldDB" id="A0AA88GXU4"/>
<feature type="region of interest" description="Disordered" evidence="1">
    <location>
        <begin position="1"/>
        <end position="84"/>
    </location>
</feature>
<feature type="compositionally biased region" description="Low complexity" evidence="1">
    <location>
        <begin position="74"/>
        <end position="84"/>
    </location>
</feature>
<protein>
    <submittedName>
        <fullName evidence="2">Uncharacterized protein</fullName>
    </submittedName>
</protein>
<evidence type="ECO:0000313" key="2">
    <source>
        <dbReference type="EMBL" id="KAG2389010.1"/>
    </source>
</evidence>
<proteinExistence type="predicted"/>
<dbReference type="RefSeq" id="XP_044553002.1">
    <property type="nucleotide sequence ID" value="XM_044690395.1"/>
</dbReference>
<reference evidence="2 3" key="1">
    <citation type="journal article" date="2018" name="BMC Genomics">
        <title>The genome of Naegleria lovaniensis, the basis for a comparative approach to unravel pathogenicity factors of the human pathogenic amoeba N. fowleri.</title>
        <authorList>
            <person name="Liechti N."/>
            <person name="Schurch N."/>
            <person name="Bruggmann R."/>
            <person name="Wittwer M."/>
        </authorList>
    </citation>
    <scope>NUCLEOTIDE SEQUENCE [LARGE SCALE GENOMIC DNA]</scope>
    <source>
        <strain evidence="2 3">ATCC 30569</strain>
    </source>
</reference>
<dbReference type="GeneID" id="68106863"/>